<evidence type="ECO:0000313" key="3">
    <source>
        <dbReference type="Proteomes" id="UP000176705"/>
    </source>
</evidence>
<feature type="transmembrane region" description="Helical" evidence="1">
    <location>
        <begin position="12"/>
        <end position="36"/>
    </location>
</feature>
<evidence type="ECO:0008006" key="4">
    <source>
        <dbReference type="Google" id="ProtNLM"/>
    </source>
</evidence>
<dbReference type="EMBL" id="MHQS01000017">
    <property type="protein sequence ID" value="OHA08381.1"/>
    <property type="molecule type" value="Genomic_DNA"/>
</dbReference>
<dbReference type="NCBIfam" id="TIGR02532">
    <property type="entry name" value="IV_pilin_GFxxxE"/>
    <property type="match status" value="1"/>
</dbReference>
<dbReference type="InterPro" id="IPR045584">
    <property type="entry name" value="Pilin-like"/>
</dbReference>
<dbReference type="InterPro" id="IPR012902">
    <property type="entry name" value="N_methyl_site"/>
</dbReference>
<gene>
    <name evidence="2" type="ORF">A3B37_01605</name>
</gene>
<keyword evidence="1" id="KW-1133">Transmembrane helix</keyword>
<protein>
    <recommendedName>
        <fullName evidence="4">Type II secretion system protein J</fullName>
    </recommendedName>
</protein>
<evidence type="ECO:0000256" key="1">
    <source>
        <dbReference type="SAM" id="Phobius"/>
    </source>
</evidence>
<sequence>MHFAFARKRVGFTLLEMVVAMAVFSIAVLAATGAMLSVSNARVKAANLQNVQDNIRYALDLMARELRTGSGYAVDGCAGFRAECTQIIFTNQAGNQRGYCWWDAGGRGEIRRIVGSQACDAAAPLSGENVTVERLSFWAEGIDPGPFDGQPRVAIAVKVRSLDPKIALRSEMELETAVTSRNRDL</sequence>
<keyword evidence="1" id="KW-0472">Membrane</keyword>
<dbReference type="AlphaFoldDB" id="A0A1G2LC21"/>
<dbReference type="Pfam" id="PF07963">
    <property type="entry name" value="N_methyl"/>
    <property type="match status" value="1"/>
</dbReference>
<dbReference type="STRING" id="1802280.A3B37_01605"/>
<keyword evidence="1" id="KW-0812">Transmembrane</keyword>
<dbReference type="Proteomes" id="UP000176705">
    <property type="component" value="Unassembled WGS sequence"/>
</dbReference>
<proteinExistence type="predicted"/>
<evidence type="ECO:0000313" key="2">
    <source>
        <dbReference type="EMBL" id="OHA08381.1"/>
    </source>
</evidence>
<accession>A0A1G2LC21</accession>
<comment type="caution">
    <text evidence="2">The sequence shown here is derived from an EMBL/GenBank/DDBJ whole genome shotgun (WGS) entry which is preliminary data.</text>
</comment>
<reference evidence="2 3" key="1">
    <citation type="journal article" date="2016" name="Nat. Commun.">
        <title>Thousands of microbial genomes shed light on interconnected biogeochemical processes in an aquifer system.</title>
        <authorList>
            <person name="Anantharaman K."/>
            <person name="Brown C.T."/>
            <person name="Hug L.A."/>
            <person name="Sharon I."/>
            <person name="Castelle C.J."/>
            <person name="Probst A.J."/>
            <person name="Thomas B.C."/>
            <person name="Singh A."/>
            <person name="Wilkins M.J."/>
            <person name="Karaoz U."/>
            <person name="Brodie E.L."/>
            <person name="Williams K.H."/>
            <person name="Hubbard S.S."/>
            <person name="Banfield J.F."/>
        </authorList>
    </citation>
    <scope>NUCLEOTIDE SEQUENCE [LARGE SCALE GENOMIC DNA]</scope>
</reference>
<dbReference type="SUPFAM" id="SSF54523">
    <property type="entry name" value="Pili subunits"/>
    <property type="match status" value="1"/>
</dbReference>
<name>A0A1G2LC21_9BACT</name>
<organism evidence="2 3">
    <name type="scientific">Candidatus Sungbacteria bacterium RIFCSPLOWO2_01_FULL_59_16</name>
    <dbReference type="NCBI Taxonomy" id="1802280"/>
    <lineage>
        <taxon>Bacteria</taxon>
        <taxon>Candidatus Sungiibacteriota</taxon>
    </lineage>
</organism>